<evidence type="ECO:0000313" key="5">
    <source>
        <dbReference type="Proteomes" id="UP000663829"/>
    </source>
</evidence>
<name>A0A815IF88_9BILA</name>
<comment type="caution">
    <text evidence="3">The sequence shown here is derived from an EMBL/GenBank/DDBJ whole genome shotgun (WGS) entry which is preliminary data.</text>
</comment>
<dbReference type="Proteomes" id="UP000681722">
    <property type="component" value="Unassembled WGS sequence"/>
</dbReference>
<dbReference type="GO" id="GO:0016787">
    <property type="term" value="F:hydrolase activity"/>
    <property type="evidence" value="ECO:0007669"/>
    <property type="project" value="UniProtKB-KW"/>
</dbReference>
<sequence length="292" mass="33616">MLGLCVSELPWSTKEVLTTVESLLKQSASPYDKNHNSTLLDVLCPFTAKWLEVHREFRECTQYFIDGDSLLLTATGFSSVNLNEYYGTHHWHLVKPCGTETERIKDDMNKKAKKYRYRTTVNQNFLDYFTAYGKSLTSFDIKDNQLKIALPQKVLLANEFILKQKHEKEVKQSANKQKILAVNDKYTEDKKKQEELQRKTYASYYAMKEVLKGSYNGLCIYVSPTNALERLADLNKYLYSGKALHPIHLIGLMNSKQLIEIERGSLPVDLSLSPKETLQLYDAAFLTIHSHT</sequence>
<gene>
    <name evidence="3" type="ORF">GPM918_LOCUS31576</name>
    <name evidence="4" type="ORF">SRO942_LOCUS32227</name>
</gene>
<protein>
    <submittedName>
        <fullName evidence="3">Uncharacterized protein</fullName>
    </submittedName>
</protein>
<dbReference type="InterPro" id="IPR052431">
    <property type="entry name" value="SKI2_subfamily_helicases"/>
</dbReference>
<reference evidence="3" key="1">
    <citation type="submission" date="2021-02" db="EMBL/GenBank/DDBJ databases">
        <authorList>
            <person name="Nowell W R."/>
        </authorList>
    </citation>
    <scope>NUCLEOTIDE SEQUENCE</scope>
</reference>
<proteinExistence type="predicted"/>
<dbReference type="AlphaFoldDB" id="A0A815IF88"/>
<dbReference type="PANTHER" id="PTHR44533">
    <property type="entry name" value="DEAD/H RNA HELICASE, PUTATIVE-RELATED"/>
    <property type="match status" value="1"/>
</dbReference>
<accession>A0A815IF88</accession>
<dbReference type="EMBL" id="CAJNOQ010015623">
    <property type="protein sequence ID" value="CAF1365105.1"/>
    <property type="molecule type" value="Genomic_DNA"/>
</dbReference>
<dbReference type="EMBL" id="CAJOBC010072337">
    <property type="protein sequence ID" value="CAF4246864.1"/>
    <property type="molecule type" value="Genomic_DNA"/>
</dbReference>
<dbReference type="PANTHER" id="PTHR44533:SF4">
    <property type="entry name" value="DEAD_H RNA HELICASE, PUTATIVE-RELATED"/>
    <property type="match status" value="1"/>
</dbReference>
<keyword evidence="1" id="KW-0378">Hydrolase</keyword>
<keyword evidence="5" id="KW-1185">Reference proteome</keyword>
<keyword evidence="2" id="KW-0067">ATP-binding</keyword>
<evidence type="ECO:0000256" key="1">
    <source>
        <dbReference type="ARBA" id="ARBA00022801"/>
    </source>
</evidence>
<keyword evidence="2" id="KW-0547">Nucleotide-binding</keyword>
<organism evidence="3 5">
    <name type="scientific">Didymodactylos carnosus</name>
    <dbReference type="NCBI Taxonomy" id="1234261"/>
    <lineage>
        <taxon>Eukaryota</taxon>
        <taxon>Metazoa</taxon>
        <taxon>Spiralia</taxon>
        <taxon>Gnathifera</taxon>
        <taxon>Rotifera</taxon>
        <taxon>Eurotatoria</taxon>
        <taxon>Bdelloidea</taxon>
        <taxon>Philodinida</taxon>
        <taxon>Philodinidae</taxon>
        <taxon>Didymodactylos</taxon>
    </lineage>
</organism>
<evidence type="ECO:0000313" key="4">
    <source>
        <dbReference type="EMBL" id="CAF4246864.1"/>
    </source>
</evidence>
<evidence type="ECO:0000313" key="3">
    <source>
        <dbReference type="EMBL" id="CAF1365105.1"/>
    </source>
</evidence>
<dbReference type="GO" id="GO:0004386">
    <property type="term" value="F:helicase activity"/>
    <property type="evidence" value="ECO:0007669"/>
    <property type="project" value="UniProtKB-KW"/>
</dbReference>
<evidence type="ECO:0000256" key="2">
    <source>
        <dbReference type="ARBA" id="ARBA00022806"/>
    </source>
</evidence>
<dbReference type="OrthoDB" id="64767at2759"/>
<dbReference type="Proteomes" id="UP000663829">
    <property type="component" value="Unassembled WGS sequence"/>
</dbReference>
<keyword evidence="2" id="KW-0347">Helicase</keyword>
<dbReference type="GO" id="GO:0005737">
    <property type="term" value="C:cytoplasm"/>
    <property type="evidence" value="ECO:0007669"/>
    <property type="project" value="TreeGrafter"/>
</dbReference>